<protein>
    <submittedName>
        <fullName evidence="8">Exocyst complex component 5</fullName>
    </submittedName>
</protein>
<evidence type="ECO:0000256" key="3">
    <source>
        <dbReference type="ARBA" id="ARBA00022483"/>
    </source>
</evidence>
<feature type="compositionally biased region" description="Low complexity" evidence="5">
    <location>
        <begin position="1"/>
        <end position="11"/>
    </location>
</feature>
<evidence type="ECO:0000259" key="7">
    <source>
        <dbReference type="Pfam" id="PF20667"/>
    </source>
</evidence>
<dbReference type="GO" id="GO:0006887">
    <property type="term" value="P:exocytosis"/>
    <property type="evidence" value="ECO:0007669"/>
    <property type="project" value="UniProtKB-KW"/>
</dbReference>
<keyword evidence="3" id="KW-0268">Exocytosis</keyword>
<dbReference type="GO" id="GO:0000145">
    <property type="term" value="C:exocyst"/>
    <property type="evidence" value="ECO:0007669"/>
    <property type="project" value="TreeGrafter"/>
</dbReference>
<evidence type="ECO:0000259" key="6">
    <source>
        <dbReference type="Pfam" id="PF07393"/>
    </source>
</evidence>
<dbReference type="InterPro" id="IPR048625">
    <property type="entry name" value="Sec10_N"/>
</dbReference>
<evidence type="ECO:0000256" key="2">
    <source>
        <dbReference type="ARBA" id="ARBA00022448"/>
    </source>
</evidence>
<dbReference type="PANTHER" id="PTHR12100:SF0">
    <property type="entry name" value="EXOCYST COMPLEX COMPONENT 5"/>
    <property type="match status" value="1"/>
</dbReference>
<evidence type="ECO:0000256" key="4">
    <source>
        <dbReference type="ARBA" id="ARBA00023054"/>
    </source>
</evidence>
<dbReference type="Pfam" id="PF07393">
    <property type="entry name" value="Sec10_HB"/>
    <property type="match status" value="1"/>
</dbReference>
<reference evidence="8" key="1">
    <citation type="submission" date="2023-03" db="EMBL/GenBank/DDBJ databases">
        <title>Mating type loci evolution in Malassezia.</title>
        <authorList>
            <person name="Coelho M.A."/>
        </authorList>
    </citation>
    <scope>NUCLEOTIDE SEQUENCE</scope>
    <source>
        <strain evidence="8">CBS 11721</strain>
    </source>
</reference>
<feature type="domain" description="Exocyst complex component Sec10 N-terminal" evidence="7">
    <location>
        <begin position="74"/>
        <end position="187"/>
    </location>
</feature>
<gene>
    <name evidence="8" type="primary">SEC10</name>
    <name evidence="8" type="ORF">MCUN1_000475</name>
</gene>
<keyword evidence="4" id="KW-0175">Coiled coil</keyword>
<proteinExistence type="inferred from homology"/>
<evidence type="ECO:0000256" key="1">
    <source>
        <dbReference type="ARBA" id="ARBA00006572"/>
    </source>
</evidence>
<sequence>MDASATPAQPHRAPRPARHRPVLGAPAQEAEPETPSLCSLPTFQGAFSSADFVAALSEPELAATRSSHMPLNATPFIETFRKAIEDLQGIRQTVGNEVVALSSDVQVSQFVYAKKMRQLAHNFDATQLSFTSLEGRISEVGRTAIRIGEQLESLNRQRTRASETHDLIEYYYLFARGDTSRLDALRTNGGREGRLKAAMILRRLAVISREVDIRGSADTREAIDRYCEQFEREMLRLFDKHYRRSDPKMMSHVAQVLHTFNGGASCIQIYVNQHDFFISKDRVVEAERIGSSAIWRTVYDPDAMPPKQEPVLDGLFQEIRRTVDLEAQIIAAVFPSPLLVMQTFLQRVFSQSVQGFVESIMNKTKEGHHDADAIALAFLRMLHLTRSHTLLLVSDLKHIDFRSAGITGTSAQGPGSEGLQSILGIGGGDADMIAGEAAAARVLLGDESASAAQLAAAGGSALGAMLDHAVDELFMPYLDSVKYIDRECRLLSSLCATALQRFVHWHKTSIKATRANANIFSRMREQLTGAPTLGSSAAYASLAENAAQQPQQQQQPVSSFLRLVDRARGAVPPQGEYPEEPISSERPGTPQDGESASPSDRGELSLELAERLLRWHAEALGRCVDLSAASDVPKNTFSLLRVLTDAYLKSYVEAVLETATVQMFAYDVRSGSLPDVNTLQLVRLVEQHVKLWSHYVQTAVIPLTAPSVTIRRETTIYDNHNMLRVEGRCEGLIQRFTDNCIAYFNSRLALQKKNDFSPRDDDVTFSKINTDPCLAIVEALGTIESTAREALSEKNRTLLFTELGVGLHALLLEHLKKFVVSPMGGLMLTKDLAMYQDAATRLGVQVVTDRFEMLRQLGNLFIVQPAVIRSYMREGHLAKIGEDLLRPYLLRRQDYAKDVRGLQDEDTSTDANAPNSTPLFAPIAQTYTHQHHEQPFVTDIAEDWTTDLRRDSKSNRRSLTATLVALASGGGGGGDSPKSASSSFLHVQGTSTPRSGTPPVGNASPSPQRGGGSVPALSRS</sequence>
<dbReference type="EMBL" id="CP119877">
    <property type="protein sequence ID" value="WFD33662.1"/>
    <property type="molecule type" value="Genomic_DNA"/>
</dbReference>
<dbReference type="GO" id="GO:0006893">
    <property type="term" value="P:Golgi to plasma membrane transport"/>
    <property type="evidence" value="ECO:0007669"/>
    <property type="project" value="TreeGrafter"/>
</dbReference>
<name>A0AAF0ERU0_9BASI</name>
<evidence type="ECO:0000313" key="9">
    <source>
        <dbReference type="Proteomes" id="UP001219933"/>
    </source>
</evidence>
<feature type="region of interest" description="Disordered" evidence="5">
    <location>
        <begin position="1"/>
        <end position="35"/>
    </location>
</feature>
<dbReference type="InterPro" id="IPR048627">
    <property type="entry name" value="Sec10_HB"/>
</dbReference>
<feature type="region of interest" description="Disordered" evidence="5">
    <location>
        <begin position="967"/>
        <end position="1020"/>
    </location>
</feature>
<accession>A0AAF0ERU0</accession>
<feature type="region of interest" description="Disordered" evidence="5">
    <location>
        <begin position="570"/>
        <end position="602"/>
    </location>
</feature>
<organism evidence="8 9">
    <name type="scientific">Malassezia cuniculi</name>
    <dbReference type="NCBI Taxonomy" id="948313"/>
    <lineage>
        <taxon>Eukaryota</taxon>
        <taxon>Fungi</taxon>
        <taxon>Dikarya</taxon>
        <taxon>Basidiomycota</taxon>
        <taxon>Ustilaginomycotina</taxon>
        <taxon>Malasseziomycetes</taxon>
        <taxon>Malasseziales</taxon>
        <taxon>Malasseziaceae</taxon>
        <taxon>Malassezia</taxon>
    </lineage>
</organism>
<evidence type="ECO:0000313" key="8">
    <source>
        <dbReference type="EMBL" id="WFD33662.1"/>
    </source>
</evidence>
<feature type="compositionally biased region" description="Polar residues" evidence="5">
    <location>
        <begin position="984"/>
        <end position="995"/>
    </location>
</feature>
<feature type="domain" description="Exocyst complex component Sec10-like alpha-helical bundle" evidence="6">
    <location>
        <begin position="196"/>
        <end position="897"/>
    </location>
</feature>
<keyword evidence="9" id="KW-1185">Reference proteome</keyword>
<dbReference type="PANTHER" id="PTHR12100">
    <property type="entry name" value="SEC10"/>
    <property type="match status" value="1"/>
</dbReference>
<dbReference type="Proteomes" id="UP001219933">
    <property type="component" value="Chromosome 1"/>
</dbReference>
<dbReference type="InterPro" id="IPR009976">
    <property type="entry name" value="Sec10-like"/>
</dbReference>
<evidence type="ECO:0000256" key="5">
    <source>
        <dbReference type="SAM" id="MobiDB-lite"/>
    </source>
</evidence>
<feature type="compositionally biased region" description="Basic residues" evidence="5">
    <location>
        <begin position="12"/>
        <end position="21"/>
    </location>
</feature>
<keyword evidence="2" id="KW-0813">Transport</keyword>
<comment type="similarity">
    <text evidence="1">Belongs to the SEC10 family.</text>
</comment>
<dbReference type="Pfam" id="PF20667">
    <property type="entry name" value="Sec10_N"/>
    <property type="match status" value="1"/>
</dbReference>
<dbReference type="AlphaFoldDB" id="A0AAF0ERU0"/>